<dbReference type="AlphaFoldDB" id="A0A9P9IEX6"/>
<dbReference type="InterPro" id="IPR018535">
    <property type="entry name" value="DUF1996"/>
</dbReference>
<organism evidence="3 4">
    <name type="scientific">Dendryphion nanum</name>
    <dbReference type="NCBI Taxonomy" id="256645"/>
    <lineage>
        <taxon>Eukaryota</taxon>
        <taxon>Fungi</taxon>
        <taxon>Dikarya</taxon>
        <taxon>Ascomycota</taxon>
        <taxon>Pezizomycotina</taxon>
        <taxon>Dothideomycetes</taxon>
        <taxon>Pleosporomycetidae</taxon>
        <taxon>Pleosporales</taxon>
        <taxon>Torulaceae</taxon>
        <taxon>Dendryphion</taxon>
    </lineage>
</organism>
<dbReference type="EMBL" id="JAGMWT010000014">
    <property type="protein sequence ID" value="KAH7116900.1"/>
    <property type="molecule type" value="Genomic_DNA"/>
</dbReference>
<evidence type="ECO:0000313" key="3">
    <source>
        <dbReference type="EMBL" id="KAH7116900.1"/>
    </source>
</evidence>
<accession>A0A9P9IEX6</accession>
<sequence length="517" mass="54576">MFTNNILVLAAALAGAAEAFVCEGPYFSFYNRAGTAMSYQRLDPALFPGTESPHLHSFDGGNGLSALSSFADTQSSSCTTARIKPDKSLYWRPTLFFKTPRSKFIRVPEKFSKVYYKFGDGNSRANVTEFPEDFSMMAGSPFKRQAYDNPGRIRWTCLGEGYSRTGDKQGFPEKITSCKEGLATEITFPSCWNGKKMDPKSPNAHVAYPSGGGKGVAACPSTHQAARFPEIFIEFWYDVSSFDGQYTANEIPWVLSNGDPTGFGFHADFKNGWEKGVLAKATAETGYCNCGCGCDETKLKVCFGDSGVNDNTDASFKSCSATAAYAGGETSTYEKLPGCNPLQIGPNDAVSATGEGCNAAPAPASSYKASSAAPSASGKASSALPSLSISLAGKKDAYKTPDNYEIATPTLASSATPVTTPLPVSLGPNPSLGLVFSDEATNPPSSKLLPTASPSKIGECKAPVYVTVTPTVYVTAGAVANTTSCDYGTVTTTTTNTVTVTVAAGGSYRHKRHGHKH</sequence>
<dbReference type="PANTHER" id="PTHR43662">
    <property type="match status" value="1"/>
</dbReference>
<reference evidence="3" key="1">
    <citation type="journal article" date="2021" name="Nat. Commun.">
        <title>Genetic determinants of endophytism in the Arabidopsis root mycobiome.</title>
        <authorList>
            <person name="Mesny F."/>
            <person name="Miyauchi S."/>
            <person name="Thiergart T."/>
            <person name="Pickel B."/>
            <person name="Atanasova L."/>
            <person name="Karlsson M."/>
            <person name="Huettel B."/>
            <person name="Barry K.W."/>
            <person name="Haridas S."/>
            <person name="Chen C."/>
            <person name="Bauer D."/>
            <person name="Andreopoulos W."/>
            <person name="Pangilinan J."/>
            <person name="LaButti K."/>
            <person name="Riley R."/>
            <person name="Lipzen A."/>
            <person name="Clum A."/>
            <person name="Drula E."/>
            <person name="Henrissat B."/>
            <person name="Kohler A."/>
            <person name="Grigoriev I.V."/>
            <person name="Martin F.M."/>
            <person name="Hacquard S."/>
        </authorList>
    </citation>
    <scope>NUCLEOTIDE SEQUENCE</scope>
    <source>
        <strain evidence="3">MPI-CAGE-CH-0243</strain>
    </source>
</reference>
<name>A0A9P9IEX6_9PLEO</name>
<protein>
    <recommendedName>
        <fullName evidence="2">DUF1996 domain-containing protein</fullName>
    </recommendedName>
</protein>
<keyword evidence="1" id="KW-0732">Signal</keyword>
<evidence type="ECO:0000259" key="2">
    <source>
        <dbReference type="Pfam" id="PF09362"/>
    </source>
</evidence>
<feature type="chain" id="PRO_5040387003" description="DUF1996 domain-containing protein" evidence="1">
    <location>
        <begin position="20"/>
        <end position="517"/>
    </location>
</feature>
<comment type="caution">
    <text evidence="3">The sequence shown here is derived from an EMBL/GenBank/DDBJ whole genome shotgun (WGS) entry which is preliminary data.</text>
</comment>
<evidence type="ECO:0000313" key="4">
    <source>
        <dbReference type="Proteomes" id="UP000700596"/>
    </source>
</evidence>
<dbReference type="Pfam" id="PF09362">
    <property type="entry name" value="DUF1996"/>
    <property type="match status" value="1"/>
</dbReference>
<dbReference type="PANTHER" id="PTHR43662:SF5">
    <property type="entry name" value="DUF1996 DOMAIN-CONTAINING PROTEIN"/>
    <property type="match status" value="1"/>
</dbReference>
<dbReference type="Proteomes" id="UP000700596">
    <property type="component" value="Unassembled WGS sequence"/>
</dbReference>
<feature type="domain" description="DUF1996" evidence="2">
    <location>
        <begin position="43"/>
        <end position="273"/>
    </location>
</feature>
<keyword evidence="4" id="KW-1185">Reference proteome</keyword>
<gene>
    <name evidence="3" type="ORF">B0J11DRAFT_103716</name>
</gene>
<evidence type="ECO:0000256" key="1">
    <source>
        <dbReference type="SAM" id="SignalP"/>
    </source>
</evidence>
<dbReference type="OrthoDB" id="74764at2759"/>
<proteinExistence type="predicted"/>
<feature type="signal peptide" evidence="1">
    <location>
        <begin position="1"/>
        <end position="19"/>
    </location>
</feature>